<dbReference type="EMBL" id="CM039438">
    <property type="protein sequence ID" value="KAI4298522.1"/>
    <property type="molecule type" value="Genomic_DNA"/>
</dbReference>
<evidence type="ECO:0000313" key="2">
    <source>
        <dbReference type="Proteomes" id="UP000828941"/>
    </source>
</evidence>
<organism evidence="1 2">
    <name type="scientific">Bauhinia variegata</name>
    <name type="common">Purple orchid tree</name>
    <name type="synonym">Phanera variegata</name>
    <dbReference type="NCBI Taxonomy" id="167791"/>
    <lineage>
        <taxon>Eukaryota</taxon>
        <taxon>Viridiplantae</taxon>
        <taxon>Streptophyta</taxon>
        <taxon>Embryophyta</taxon>
        <taxon>Tracheophyta</taxon>
        <taxon>Spermatophyta</taxon>
        <taxon>Magnoliopsida</taxon>
        <taxon>eudicotyledons</taxon>
        <taxon>Gunneridae</taxon>
        <taxon>Pentapetalae</taxon>
        <taxon>rosids</taxon>
        <taxon>fabids</taxon>
        <taxon>Fabales</taxon>
        <taxon>Fabaceae</taxon>
        <taxon>Cercidoideae</taxon>
        <taxon>Cercideae</taxon>
        <taxon>Bauhiniinae</taxon>
        <taxon>Bauhinia</taxon>
    </lineage>
</organism>
<evidence type="ECO:0000313" key="1">
    <source>
        <dbReference type="EMBL" id="KAI4298522.1"/>
    </source>
</evidence>
<dbReference type="Proteomes" id="UP000828941">
    <property type="component" value="Chromosome 13"/>
</dbReference>
<name>A0ACB9KMF6_BAUVA</name>
<sequence>MQSNVGLLASHSKLMHLLHPLTPPSPALHQLYRITNTFPVLIFIILFLSHALVASPSQQALAAPLREDGERVLMNRTPKKNGWNPSLVEAQDESRPLKVTFSGPARNWTDAIPIGNGRLGAMVWGGVASEILQLNEDTLWTGIPADYTNKSAPDALAEVRKLVDDGKYPEATAAAVKLSGDPSDVYQLLGDILLEFDGSHLAYLEETYHRELDLDTATVKVKYSVGDIEFTREHFASNPDQAIVTRISASKSESLSFTVSLDSKLHHNSRVSGQNQIIMEGSCPGKRLPPKVYSKGKPKVTRIKHDNPKGIQFSGVLNLQISKGVIHVLDGKKLRVEGSDSAVLVLTASSSFDGPFTDPKDSKKDPTSESLSKMKSTKTFSYSDLYARHLVDYQSLFHRVSLQLSKTSNSVVGRTIMKPDSSINSISQRGGDDTVPTAERIKSFQTDEDPSFVELLFQYGRYLLISCSRPGTQAANLQGIWNKDIEPAWDGAPHTNINLQMNYWPSLPCNLRECQEPLFDYISSLSVNGAKTAKVNYEANGWVVHQVSDIWAKTSPDRGEAVWALWPMGGAWLCSHLWEHYTYTMDKDFLKNKAYPLLEGCTSFLLDWLIEGRGGLLETNPSTSPEHMFIAPDGKPASVSYSSTMDMSIIKEVFSAILSASEVLGRNNDTIIKRVIQAQPKLLPTKIASDGSIMEWAQEFQDPEVHHRHVSHLFGLFPGHTINLGETPELCKAAEHTLNKRGEDGPGWSTTWKAALWARLHNSEHAYRMVKHLIILVDPDHEANYEGGLYSNLFTTHPPFQIDANFGFSAAVAEMLVQSTMKDLYLLPALPRDKWPDGCVKGLKARGGVTVNMCWKGGDLQESGLWSENQNTQMRLHYRGTTVQAKFSAGRVYSFNNQLKCVKTYSLTEVKP</sequence>
<proteinExistence type="predicted"/>
<gene>
    <name evidence="1" type="ORF">L6164_032072</name>
</gene>
<accession>A0ACB9KMF6</accession>
<comment type="caution">
    <text evidence="1">The sequence shown here is derived from an EMBL/GenBank/DDBJ whole genome shotgun (WGS) entry which is preliminary data.</text>
</comment>
<keyword evidence="2" id="KW-1185">Reference proteome</keyword>
<reference evidence="1 2" key="1">
    <citation type="journal article" date="2022" name="DNA Res.">
        <title>Chromosomal-level genome assembly of the orchid tree Bauhinia variegata (Leguminosae; Cercidoideae) supports the allotetraploid origin hypothesis of Bauhinia.</title>
        <authorList>
            <person name="Zhong Y."/>
            <person name="Chen Y."/>
            <person name="Zheng D."/>
            <person name="Pang J."/>
            <person name="Liu Y."/>
            <person name="Luo S."/>
            <person name="Meng S."/>
            <person name="Qian L."/>
            <person name="Wei D."/>
            <person name="Dai S."/>
            <person name="Zhou R."/>
        </authorList>
    </citation>
    <scope>NUCLEOTIDE SEQUENCE [LARGE SCALE GENOMIC DNA]</scope>
    <source>
        <strain evidence="1">BV-YZ2020</strain>
    </source>
</reference>
<protein>
    <submittedName>
        <fullName evidence="1">Uncharacterized protein</fullName>
    </submittedName>
</protein>